<protein>
    <submittedName>
        <fullName evidence="1">6-carboxytetrahydropterin synthase QueD</fullName>
    </submittedName>
</protein>
<evidence type="ECO:0000313" key="2">
    <source>
        <dbReference type="Proteomes" id="UP000248329"/>
    </source>
</evidence>
<name>A0AC61L3E8_9EURY</name>
<proteinExistence type="predicted"/>
<dbReference type="EMBL" id="PQXF01000011">
    <property type="protein sequence ID" value="PXF60853.1"/>
    <property type="molecule type" value="Genomic_DNA"/>
</dbReference>
<reference evidence="1" key="1">
    <citation type="submission" date="2018-01" db="EMBL/GenBank/DDBJ databases">
        <authorList>
            <person name="Krukenberg V."/>
        </authorList>
    </citation>
    <scope>NUCLEOTIDE SEQUENCE</scope>
    <source>
        <strain evidence="1">E20ANME2</strain>
    </source>
</reference>
<evidence type="ECO:0000313" key="1">
    <source>
        <dbReference type="EMBL" id="PXF60853.1"/>
    </source>
</evidence>
<comment type="caution">
    <text evidence="1">The sequence shown here is derived from an EMBL/GenBank/DDBJ whole genome shotgun (WGS) entry which is preliminary data.</text>
</comment>
<dbReference type="Proteomes" id="UP000248329">
    <property type="component" value="Unassembled WGS sequence"/>
</dbReference>
<gene>
    <name evidence="1" type="ORF">C4B59_07670</name>
</gene>
<accession>A0AC61L3E8</accession>
<sequence>MAKLRFSACHLIPYHQKCGRLHGHTYAVSVKIHGTRSDEFIIDFELLKELIAKICSSLDHRVIIARNDPRIKIRTEGDGIIVDIGEKNYRFPADDVVFIPTDSTSAESLSEYVASRISSRMGPNVSQIEVRIDEGIGQGAGCILDLEAA</sequence>
<organism evidence="1 2">
    <name type="scientific">Candidatus Methanogaster sp</name>
    <dbReference type="NCBI Taxonomy" id="3386292"/>
    <lineage>
        <taxon>Archaea</taxon>
        <taxon>Methanobacteriati</taxon>
        <taxon>Methanobacteriota</taxon>
        <taxon>Stenosarchaea group</taxon>
        <taxon>Methanomicrobia</taxon>
        <taxon>Methanosarcinales</taxon>
        <taxon>ANME-2 cluster</taxon>
        <taxon>Candidatus Methanogasteraceae</taxon>
        <taxon>Candidatus Methanogaster</taxon>
    </lineage>
</organism>